<protein>
    <submittedName>
        <fullName evidence="1">Uncharacterized protein</fullName>
    </submittedName>
</protein>
<sequence>MLFSRGVVRIDKIGNMLVVGDSIGLTREWGAEKILWFAEYEMIFARGFAISGAYLRPAERKEQRRI</sequence>
<evidence type="ECO:0000313" key="1">
    <source>
        <dbReference type="EMBL" id="MEC5343879.1"/>
    </source>
</evidence>
<evidence type="ECO:0000313" key="2">
    <source>
        <dbReference type="Proteomes" id="UP001309705"/>
    </source>
</evidence>
<comment type="caution">
    <text evidence="1">The sequence shown here is derived from an EMBL/GenBank/DDBJ whole genome shotgun (WGS) entry which is preliminary data.</text>
</comment>
<proteinExistence type="predicted"/>
<accession>A0ABU6JU96</accession>
<dbReference type="Proteomes" id="UP001309705">
    <property type="component" value="Unassembled WGS sequence"/>
</dbReference>
<reference evidence="1 2" key="1">
    <citation type="journal article" date="2017" name="Int. J. Syst. Evol. Microbiol.">
        <title>Brenneria populi subsp. brevivirga subsp. nov. isolated from symptomatic bark of Populus x euramericana canker, and description of Brenneria populi subsp. populi subsp. nov.</title>
        <authorList>
            <person name="Zheng M.H."/>
            <person name="Piao C.G."/>
            <person name="Xue H."/>
            <person name="Guo M.W."/>
            <person name="Li Y."/>
        </authorList>
    </citation>
    <scope>NUCLEOTIDE SEQUENCE [LARGE SCALE GENOMIC DNA]</scope>
    <source>
        <strain evidence="1 2">D9-5</strain>
    </source>
</reference>
<dbReference type="EMBL" id="JAYWTM010000015">
    <property type="protein sequence ID" value="MEC5343879.1"/>
    <property type="molecule type" value="Genomic_DNA"/>
</dbReference>
<name>A0ABU6JU96_9GAMM</name>
<gene>
    <name evidence="1" type="ORF">VSX58_14895</name>
</gene>
<keyword evidence="2" id="KW-1185">Reference proteome</keyword>
<dbReference type="RefSeq" id="WP_327618782.1">
    <property type="nucleotide sequence ID" value="NZ_JAYWTM010000015.1"/>
</dbReference>
<organism evidence="1 2">
    <name type="scientific">Brenneria populi</name>
    <dbReference type="NCBI Taxonomy" id="1505588"/>
    <lineage>
        <taxon>Bacteria</taxon>
        <taxon>Pseudomonadati</taxon>
        <taxon>Pseudomonadota</taxon>
        <taxon>Gammaproteobacteria</taxon>
        <taxon>Enterobacterales</taxon>
        <taxon>Pectobacteriaceae</taxon>
        <taxon>Brenneria</taxon>
    </lineage>
</organism>